<dbReference type="Pfam" id="PF01066">
    <property type="entry name" value="CDP-OH_P_transf"/>
    <property type="match status" value="1"/>
</dbReference>
<evidence type="ECO:0000256" key="15">
    <source>
        <dbReference type="RuleBase" id="RU003750"/>
    </source>
</evidence>
<evidence type="ECO:0000256" key="10">
    <source>
        <dbReference type="ARBA" id="ARBA00023098"/>
    </source>
</evidence>
<evidence type="ECO:0000256" key="6">
    <source>
        <dbReference type="ARBA" id="ARBA00022516"/>
    </source>
</evidence>
<evidence type="ECO:0000256" key="16">
    <source>
        <dbReference type="SAM" id="Phobius"/>
    </source>
</evidence>
<evidence type="ECO:0000256" key="3">
    <source>
        <dbReference type="ARBA" id="ARBA00010441"/>
    </source>
</evidence>
<organism evidence="17 18">
    <name type="scientific">Negativicoccus succinicivorans</name>
    <dbReference type="NCBI Taxonomy" id="620903"/>
    <lineage>
        <taxon>Bacteria</taxon>
        <taxon>Bacillati</taxon>
        <taxon>Bacillota</taxon>
        <taxon>Negativicutes</taxon>
        <taxon>Veillonellales</taxon>
        <taxon>Veillonellaceae</taxon>
        <taxon>Negativicoccus</taxon>
    </lineage>
</organism>
<dbReference type="InterPro" id="IPR050324">
    <property type="entry name" value="CDP-alcohol_PTase-I"/>
</dbReference>
<evidence type="ECO:0000256" key="9">
    <source>
        <dbReference type="ARBA" id="ARBA00022989"/>
    </source>
</evidence>
<reference evidence="17 18" key="1">
    <citation type="submission" date="2020-08" db="EMBL/GenBank/DDBJ databases">
        <title>Genomic Encyclopedia of Type Strains, Phase IV (KMG-IV): sequencing the most valuable type-strain genomes for metagenomic binning, comparative biology and taxonomic classification.</title>
        <authorList>
            <person name="Goeker M."/>
        </authorList>
    </citation>
    <scope>NUCLEOTIDE SEQUENCE [LARGE SCALE GENOMIC DNA]</scope>
    <source>
        <strain evidence="17 18">DSM 21255</strain>
    </source>
</reference>
<feature type="transmembrane region" description="Helical" evidence="16">
    <location>
        <begin position="122"/>
        <end position="141"/>
    </location>
</feature>
<dbReference type="InterPro" id="IPR000462">
    <property type="entry name" value="CDP-OH_P_trans"/>
</dbReference>
<dbReference type="RefSeq" id="WP_024047971.1">
    <property type="nucleotide sequence ID" value="NZ_CABWNB010000003.1"/>
</dbReference>
<dbReference type="PROSITE" id="PS00379">
    <property type="entry name" value="CDP_ALCOHOL_P_TRANSF"/>
    <property type="match status" value="1"/>
</dbReference>
<feature type="transmembrane region" description="Helical" evidence="16">
    <location>
        <begin position="201"/>
        <end position="219"/>
    </location>
</feature>
<feature type="transmembrane region" description="Helical" evidence="16">
    <location>
        <begin position="91"/>
        <end position="110"/>
    </location>
</feature>
<dbReference type="EC" id="2.7.8.8" evidence="4"/>
<feature type="transmembrane region" description="Helical" evidence="16">
    <location>
        <begin position="7"/>
        <end position="26"/>
    </location>
</feature>
<dbReference type="AlphaFoldDB" id="A0A841R376"/>
<dbReference type="PANTHER" id="PTHR14269">
    <property type="entry name" value="CDP-DIACYLGLYCEROL--GLYCEROL-3-PHOSPHATE 3-PHOSPHATIDYLTRANSFERASE-RELATED"/>
    <property type="match status" value="1"/>
</dbReference>
<evidence type="ECO:0000313" key="17">
    <source>
        <dbReference type="EMBL" id="MBB6477577.1"/>
    </source>
</evidence>
<keyword evidence="8 16" id="KW-0812">Transmembrane</keyword>
<evidence type="ECO:0000256" key="7">
    <source>
        <dbReference type="ARBA" id="ARBA00022679"/>
    </source>
</evidence>
<dbReference type="GeneID" id="93485880"/>
<dbReference type="InterPro" id="IPR043130">
    <property type="entry name" value="CDP-OH_PTrfase_TM_dom"/>
</dbReference>
<dbReference type="EMBL" id="JACHHI010000002">
    <property type="protein sequence ID" value="MBB6477577.1"/>
    <property type="molecule type" value="Genomic_DNA"/>
</dbReference>
<evidence type="ECO:0000256" key="5">
    <source>
        <dbReference type="ARBA" id="ARBA00017171"/>
    </source>
</evidence>
<keyword evidence="18" id="KW-1185">Reference proteome</keyword>
<evidence type="ECO:0000256" key="8">
    <source>
        <dbReference type="ARBA" id="ARBA00022692"/>
    </source>
</evidence>
<evidence type="ECO:0000256" key="2">
    <source>
        <dbReference type="ARBA" id="ARBA00004127"/>
    </source>
</evidence>
<dbReference type="InterPro" id="IPR004533">
    <property type="entry name" value="CDP-diaglyc--ser_O-PTrfase"/>
</dbReference>
<gene>
    <name evidence="17" type="ORF">HNR45_000607</name>
</gene>
<evidence type="ECO:0000256" key="13">
    <source>
        <dbReference type="ARBA" id="ARBA00023264"/>
    </source>
</evidence>
<evidence type="ECO:0000313" key="18">
    <source>
        <dbReference type="Proteomes" id="UP000591941"/>
    </source>
</evidence>
<keyword evidence="10" id="KW-0443">Lipid metabolism</keyword>
<dbReference type="GO" id="GO:0003882">
    <property type="term" value="F:CDP-diacylglycerol-serine O-phosphatidyltransferase activity"/>
    <property type="evidence" value="ECO:0007669"/>
    <property type="project" value="UniProtKB-EC"/>
</dbReference>
<dbReference type="GO" id="GO:0012505">
    <property type="term" value="C:endomembrane system"/>
    <property type="evidence" value="ECO:0007669"/>
    <property type="project" value="UniProtKB-SubCell"/>
</dbReference>
<dbReference type="Proteomes" id="UP000591941">
    <property type="component" value="Unassembled WGS sequence"/>
</dbReference>
<accession>A0A841R376</accession>
<comment type="catalytic activity">
    <reaction evidence="1">
        <text>a CDP-1,2-diacyl-sn-glycerol + L-serine = a 1,2-diacyl-sn-glycero-3-phospho-L-serine + CMP + H(+)</text>
        <dbReference type="Rhea" id="RHEA:16913"/>
        <dbReference type="ChEBI" id="CHEBI:15378"/>
        <dbReference type="ChEBI" id="CHEBI:33384"/>
        <dbReference type="ChEBI" id="CHEBI:57262"/>
        <dbReference type="ChEBI" id="CHEBI:58332"/>
        <dbReference type="ChEBI" id="CHEBI:60377"/>
        <dbReference type="EC" id="2.7.8.8"/>
    </reaction>
</comment>
<evidence type="ECO:0000256" key="14">
    <source>
        <dbReference type="ARBA" id="ARBA00032361"/>
    </source>
</evidence>
<keyword evidence="12" id="KW-0594">Phospholipid biosynthesis</keyword>
<evidence type="ECO:0000256" key="11">
    <source>
        <dbReference type="ARBA" id="ARBA00023136"/>
    </source>
</evidence>
<keyword evidence="9 16" id="KW-1133">Transmembrane helix</keyword>
<dbReference type="PANTHER" id="PTHR14269:SF61">
    <property type="entry name" value="CDP-DIACYLGLYCEROL--SERINE O-PHOSPHATIDYLTRANSFERASE"/>
    <property type="match status" value="1"/>
</dbReference>
<feature type="transmembrane region" description="Helical" evidence="16">
    <location>
        <begin position="178"/>
        <end position="195"/>
    </location>
</feature>
<dbReference type="GO" id="GO:0008654">
    <property type="term" value="P:phospholipid biosynthetic process"/>
    <property type="evidence" value="ECO:0007669"/>
    <property type="project" value="UniProtKB-KW"/>
</dbReference>
<dbReference type="NCBIfam" id="TIGR00473">
    <property type="entry name" value="pssA"/>
    <property type="match status" value="1"/>
</dbReference>
<proteinExistence type="inferred from homology"/>
<comment type="caution">
    <text evidence="17">The sequence shown here is derived from an EMBL/GenBank/DDBJ whole genome shotgun (WGS) entry which is preliminary data.</text>
</comment>
<name>A0A841R376_9FIRM</name>
<evidence type="ECO:0000256" key="1">
    <source>
        <dbReference type="ARBA" id="ARBA00000287"/>
    </source>
</evidence>
<evidence type="ECO:0000256" key="4">
    <source>
        <dbReference type="ARBA" id="ARBA00013174"/>
    </source>
</evidence>
<keyword evidence="7 15" id="KW-0808">Transferase</keyword>
<dbReference type="OrthoDB" id="9777147at2"/>
<comment type="subcellular location">
    <subcellularLocation>
        <location evidence="2">Endomembrane system</location>
        <topology evidence="2">Multi-pass membrane protein</topology>
    </subcellularLocation>
</comment>
<comment type="similarity">
    <text evidence="3 15">Belongs to the CDP-alcohol phosphatidyltransferase class-I family.</text>
</comment>
<dbReference type="Gene3D" id="1.20.120.1760">
    <property type="match status" value="1"/>
</dbReference>
<keyword evidence="13" id="KW-1208">Phospholipid metabolism</keyword>
<dbReference type="InterPro" id="IPR048254">
    <property type="entry name" value="CDP_ALCOHOL_P_TRANSF_CS"/>
</dbReference>
<evidence type="ECO:0000256" key="12">
    <source>
        <dbReference type="ARBA" id="ARBA00023209"/>
    </source>
</evidence>
<protein>
    <recommendedName>
        <fullName evidence="5">CDP-diacylglycerol--serine O-phosphatidyltransferase</fullName>
        <ecNumber evidence="4">2.7.8.8</ecNumber>
    </recommendedName>
    <alternativeName>
        <fullName evidence="14">Phosphatidylserine synthase</fullName>
    </alternativeName>
</protein>
<sequence>MRKEWIPNLFTALNIAMGTLSLMFTVQGNFDAAAWAILLAAVADGLDGRVARAFGVAGDFGKELDSLCDVVSFGVAPAVLLYTWQMALMPLGLGAMAAMLLAVCGAMRLARFNINTDVVHGFFMGMPIPTTGCLAATYVLSDAPLPVYLTWVLTLVLAWVMVSEMHYPDFKGKAADPVQKKALAAVVVIGLLLLFDEPSRWAFVFFFMYFLFGILNTIWNRLDRSGGRRA</sequence>
<keyword evidence="6" id="KW-0444">Lipid biosynthesis</keyword>
<feature type="transmembrane region" description="Helical" evidence="16">
    <location>
        <begin position="147"/>
        <end position="166"/>
    </location>
</feature>
<keyword evidence="11 16" id="KW-0472">Membrane</keyword>
<dbReference type="GO" id="GO:0016020">
    <property type="term" value="C:membrane"/>
    <property type="evidence" value="ECO:0007669"/>
    <property type="project" value="InterPro"/>
</dbReference>